<evidence type="ECO:0000259" key="1">
    <source>
        <dbReference type="Pfam" id="PF21351"/>
    </source>
</evidence>
<accession>A0ABS8ZM82</accession>
<protein>
    <recommendedName>
        <fullName evidence="1">Transcriptional regulator Rv0078-like C-terminal domain-containing protein</fullName>
    </recommendedName>
</protein>
<dbReference type="Gene3D" id="1.10.357.10">
    <property type="entry name" value="Tetracycline Repressor, domain 2"/>
    <property type="match status" value="1"/>
</dbReference>
<dbReference type="EMBL" id="JAJVCN010000002">
    <property type="protein sequence ID" value="MCE7006897.1"/>
    <property type="molecule type" value="Genomic_DNA"/>
</dbReference>
<sequence>MHITTSALRSRLLDAVVRKMDNELNVQLKALPRSAKDPLRALVLRVRAYIEKTQDPVFQQIVFSDAPAVVKDAVITLSEIVQEAKDRGDVPKKISPTAIATMLIGALSNASKWVAAAPDDADRAERLKAATHSVAELVKGLRVSTS</sequence>
<dbReference type="Proteomes" id="UP001521150">
    <property type="component" value="Unassembled WGS sequence"/>
</dbReference>
<dbReference type="InterPro" id="IPR049484">
    <property type="entry name" value="Rv0078-like_C"/>
</dbReference>
<reference evidence="2 3" key="1">
    <citation type="submission" date="2021-12" db="EMBL/GenBank/DDBJ databases">
        <title>Genome sequence of Kibdelosporangium philippinense ATCC 49844.</title>
        <authorList>
            <person name="Fedorov E.A."/>
            <person name="Omeragic M."/>
            <person name="Shalygina K.F."/>
            <person name="Maclea K.S."/>
        </authorList>
    </citation>
    <scope>NUCLEOTIDE SEQUENCE [LARGE SCALE GENOMIC DNA]</scope>
    <source>
        <strain evidence="2 3">ATCC 49844</strain>
    </source>
</reference>
<dbReference type="InterPro" id="IPR036271">
    <property type="entry name" value="Tet_transcr_reg_TetR-rel_C_sf"/>
</dbReference>
<feature type="domain" description="Transcriptional regulator Rv0078-like C-terminal" evidence="1">
    <location>
        <begin position="41"/>
        <end position="135"/>
    </location>
</feature>
<keyword evidence="3" id="KW-1185">Reference proteome</keyword>
<name>A0ABS8ZM82_9PSEU</name>
<dbReference type="SUPFAM" id="SSF48498">
    <property type="entry name" value="Tetracyclin repressor-like, C-terminal domain"/>
    <property type="match status" value="1"/>
</dbReference>
<evidence type="ECO:0000313" key="3">
    <source>
        <dbReference type="Proteomes" id="UP001521150"/>
    </source>
</evidence>
<organism evidence="2 3">
    <name type="scientific">Kibdelosporangium philippinense</name>
    <dbReference type="NCBI Taxonomy" id="211113"/>
    <lineage>
        <taxon>Bacteria</taxon>
        <taxon>Bacillati</taxon>
        <taxon>Actinomycetota</taxon>
        <taxon>Actinomycetes</taxon>
        <taxon>Pseudonocardiales</taxon>
        <taxon>Pseudonocardiaceae</taxon>
        <taxon>Kibdelosporangium</taxon>
    </lineage>
</organism>
<evidence type="ECO:0000313" key="2">
    <source>
        <dbReference type="EMBL" id="MCE7006897.1"/>
    </source>
</evidence>
<proteinExistence type="predicted"/>
<comment type="caution">
    <text evidence="2">The sequence shown here is derived from an EMBL/GenBank/DDBJ whole genome shotgun (WGS) entry which is preliminary data.</text>
</comment>
<dbReference type="RefSeq" id="WP_233728318.1">
    <property type="nucleotide sequence ID" value="NZ_JAJVCN010000002.1"/>
</dbReference>
<dbReference type="Pfam" id="PF21351">
    <property type="entry name" value="TetR_C_41"/>
    <property type="match status" value="1"/>
</dbReference>
<gene>
    <name evidence="2" type="ORF">LWC34_29320</name>
</gene>